<reference evidence="3" key="1">
    <citation type="journal article" date="2019" name="Int. J. Syst. Evol. Microbiol.">
        <title>The Global Catalogue of Microorganisms (GCM) 10K type strain sequencing project: providing services to taxonomists for standard genome sequencing and annotation.</title>
        <authorList>
            <consortium name="The Broad Institute Genomics Platform"/>
            <consortium name="The Broad Institute Genome Sequencing Center for Infectious Disease"/>
            <person name="Wu L."/>
            <person name="Ma J."/>
        </authorList>
    </citation>
    <scope>NUCLEOTIDE SEQUENCE [LARGE SCALE GENOMIC DNA]</scope>
    <source>
        <strain evidence="3">JCM 6485</strain>
    </source>
</reference>
<dbReference type="EMBL" id="BAAACO010000002">
    <property type="protein sequence ID" value="GAA0860044.1"/>
    <property type="molecule type" value="Genomic_DNA"/>
</dbReference>
<dbReference type="PROSITE" id="PS51736">
    <property type="entry name" value="RECOMBINASES_3"/>
    <property type="match status" value="1"/>
</dbReference>
<evidence type="ECO:0000313" key="3">
    <source>
        <dbReference type="Proteomes" id="UP001501764"/>
    </source>
</evidence>
<dbReference type="InterPro" id="IPR050639">
    <property type="entry name" value="SSR_resolvase"/>
</dbReference>
<comment type="caution">
    <text evidence="2">The sequence shown here is derived from an EMBL/GenBank/DDBJ whole genome shotgun (WGS) entry which is preliminary data.</text>
</comment>
<dbReference type="PANTHER" id="PTHR30461:SF23">
    <property type="entry name" value="DNA RECOMBINASE-RELATED"/>
    <property type="match status" value="1"/>
</dbReference>
<dbReference type="Gene3D" id="3.40.50.1390">
    <property type="entry name" value="Resolvase, N-terminal catalytic domain"/>
    <property type="match status" value="1"/>
</dbReference>
<dbReference type="RefSeq" id="WP_346026085.1">
    <property type="nucleotide sequence ID" value="NZ_BAAACO010000002.1"/>
</dbReference>
<evidence type="ECO:0000259" key="1">
    <source>
        <dbReference type="PROSITE" id="PS51736"/>
    </source>
</evidence>
<proteinExistence type="predicted"/>
<dbReference type="CDD" id="cd00338">
    <property type="entry name" value="Ser_Recombinase"/>
    <property type="match status" value="1"/>
</dbReference>
<evidence type="ECO:0000313" key="2">
    <source>
        <dbReference type="EMBL" id="GAA0860044.1"/>
    </source>
</evidence>
<gene>
    <name evidence="2" type="ORF">GCM10008916_24610</name>
</gene>
<name>A0ABP3X2T2_9CLOT</name>
<sequence>MNNLKSVINSSENYAAIYARISSINDNNSINGQINLAKEVLSKKNLLLYDTYIDHTSARTKAPHQRPGFSKLLRDAKAGCFKILIIYRLDRLVRNFNHWITIKQLLNKLGIQIIYSDESQVSPDDSSYNEFLQNLTVMVAEMEPNTINLRTSEGRKFRRQQGAYNAARTSPFGYIRKSRNVLSENNISKSIFIGEPIKLSFIRYLFLEYNNHIIKEKIDIKNNYIASLEILLDDSRNMLNSIISSLETNSDLITDSISYSKHYIELINSFNTYISSHGLELLMKELKTINFHYFIEKKTGNKKNPGNFNKTLRNPIYAGYMLLDSNHLCKGLKYTSLDGDDDNITYKERIDESAFIKTNNLNGVIPYEIFKTVYSYLAFKDLGKTDRSKDFLFKGKLKCSCNKKILLIDDLHLHCGDSNCNIFYKDDLLRVILSTIVKDVLSKSTNSFNKFTDDISSKIKLFEGNIKYNRLNKFELLENYLNYDDSDILDSLFNKESLITNNLKMCNEYRKRLSYIENLRETFINPTENTMFLQDKIDESIDYILKNEDIFFLLFNELIKEIKVINYGNQNSRKIKIKYEFTPPKVSDIY</sequence>
<protein>
    <recommendedName>
        <fullName evidence="1">Resolvase/invertase-type recombinase catalytic domain-containing protein</fullName>
    </recommendedName>
</protein>
<dbReference type="Proteomes" id="UP001501764">
    <property type="component" value="Unassembled WGS sequence"/>
</dbReference>
<dbReference type="InterPro" id="IPR036162">
    <property type="entry name" value="Resolvase-like_N_sf"/>
</dbReference>
<dbReference type="Pfam" id="PF00239">
    <property type="entry name" value="Resolvase"/>
    <property type="match status" value="1"/>
</dbReference>
<feature type="domain" description="Resolvase/invertase-type recombinase catalytic" evidence="1">
    <location>
        <begin position="14"/>
        <end position="162"/>
    </location>
</feature>
<dbReference type="SMART" id="SM00857">
    <property type="entry name" value="Resolvase"/>
    <property type="match status" value="1"/>
</dbReference>
<dbReference type="PANTHER" id="PTHR30461">
    <property type="entry name" value="DNA-INVERTASE FROM LAMBDOID PROPHAGE"/>
    <property type="match status" value="1"/>
</dbReference>
<organism evidence="2 3">
    <name type="scientific">Clostridium nitritogenes</name>
    <dbReference type="NCBI Taxonomy" id="83340"/>
    <lineage>
        <taxon>Bacteria</taxon>
        <taxon>Bacillati</taxon>
        <taxon>Bacillota</taxon>
        <taxon>Clostridia</taxon>
        <taxon>Eubacteriales</taxon>
        <taxon>Clostridiaceae</taxon>
        <taxon>Clostridium</taxon>
    </lineage>
</organism>
<keyword evidence="3" id="KW-1185">Reference proteome</keyword>
<dbReference type="InterPro" id="IPR006119">
    <property type="entry name" value="Resolv_N"/>
</dbReference>
<dbReference type="SUPFAM" id="SSF53041">
    <property type="entry name" value="Resolvase-like"/>
    <property type="match status" value="1"/>
</dbReference>
<accession>A0ABP3X2T2</accession>